<name>A0ABR3JR25_9AGAR</name>
<organism evidence="8 9">
    <name type="scientific">Hohenbuehelia grisea</name>
    <dbReference type="NCBI Taxonomy" id="104357"/>
    <lineage>
        <taxon>Eukaryota</taxon>
        <taxon>Fungi</taxon>
        <taxon>Dikarya</taxon>
        <taxon>Basidiomycota</taxon>
        <taxon>Agaricomycotina</taxon>
        <taxon>Agaricomycetes</taxon>
        <taxon>Agaricomycetidae</taxon>
        <taxon>Agaricales</taxon>
        <taxon>Pleurotineae</taxon>
        <taxon>Pleurotaceae</taxon>
        <taxon>Hohenbuehelia</taxon>
    </lineage>
</organism>
<feature type="domain" description="Bacterial surface antigen (D15)" evidence="7">
    <location>
        <begin position="176"/>
        <end position="488"/>
    </location>
</feature>
<keyword evidence="4" id="KW-0812">Transmembrane</keyword>
<feature type="region of interest" description="Disordered" evidence="6">
    <location>
        <begin position="1"/>
        <end position="25"/>
    </location>
</feature>
<evidence type="ECO:0000256" key="2">
    <source>
        <dbReference type="ARBA" id="ARBA00010913"/>
    </source>
</evidence>
<dbReference type="InterPro" id="IPR000184">
    <property type="entry name" value="Bac_surfAg_D15"/>
</dbReference>
<feature type="compositionally biased region" description="Basic and acidic residues" evidence="6">
    <location>
        <begin position="16"/>
        <end position="25"/>
    </location>
</feature>
<gene>
    <name evidence="8" type="ORF">HGRIS_000440</name>
</gene>
<keyword evidence="5" id="KW-0472">Membrane</keyword>
<evidence type="ECO:0000313" key="9">
    <source>
        <dbReference type="Proteomes" id="UP001556367"/>
    </source>
</evidence>
<evidence type="ECO:0000256" key="6">
    <source>
        <dbReference type="SAM" id="MobiDB-lite"/>
    </source>
</evidence>
<dbReference type="Pfam" id="PF01103">
    <property type="entry name" value="Omp85"/>
    <property type="match status" value="1"/>
</dbReference>
<evidence type="ECO:0000313" key="8">
    <source>
        <dbReference type="EMBL" id="KAL0958293.1"/>
    </source>
</evidence>
<evidence type="ECO:0000256" key="5">
    <source>
        <dbReference type="ARBA" id="ARBA00023136"/>
    </source>
</evidence>
<comment type="caution">
    <text evidence="8">The sequence shown here is derived from an EMBL/GenBank/DDBJ whole genome shotgun (WGS) entry which is preliminary data.</text>
</comment>
<keyword evidence="9" id="KW-1185">Reference proteome</keyword>
<keyword evidence="3" id="KW-1134">Transmembrane beta strand</keyword>
<comment type="subcellular location">
    <subcellularLocation>
        <location evidence="1">Mitochondrion outer membrane</location>
        <topology evidence="1">Multi-pass membrane protein</topology>
    </subcellularLocation>
</comment>
<evidence type="ECO:0000259" key="7">
    <source>
        <dbReference type="Pfam" id="PF01103"/>
    </source>
</evidence>
<dbReference type="InterPro" id="IPR039910">
    <property type="entry name" value="D15-like"/>
</dbReference>
<proteinExistence type="inferred from homology"/>
<accession>A0ABR3JR25</accession>
<protein>
    <recommendedName>
        <fullName evidence="7">Bacterial surface antigen (D15) domain-containing protein</fullName>
    </recommendedName>
</protein>
<dbReference type="Proteomes" id="UP001556367">
    <property type="component" value="Unassembled WGS sequence"/>
</dbReference>
<dbReference type="Gene3D" id="2.40.160.50">
    <property type="entry name" value="membrane protein fhac: a member of the omp85/tpsb transporter family"/>
    <property type="match status" value="1"/>
</dbReference>
<reference evidence="9" key="1">
    <citation type="submission" date="2024-06" db="EMBL/GenBank/DDBJ databases">
        <title>Multi-omics analyses provide insights into the biosynthesis of the anticancer antibiotic pleurotin in Hohenbuehelia grisea.</title>
        <authorList>
            <person name="Weaver J.A."/>
            <person name="Alberti F."/>
        </authorList>
    </citation>
    <scope>NUCLEOTIDE SEQUENCE [LARGE SCALE GENOMIC DNA]</scope>
    <source>
        <strain evidence="9">T-177</strain>
    </source>
</reference>
<comment type="similarity">
    <text evidence="2">Belongs to the SAM50/omp85 family.</text>
</comment>
<sequence length="489" mass="53899">MEDPKGLKPPLQPSKSPKDQEPVDADLERLRKWQEERIQRRLRGEYESAVIHLSEVINNNLESPLTISSVRVEGTPNTRKSFLGFVINPTLSSFSAGPQNFESVLHTTREISHRLRETDIYKTLQVRIEQARDALAQDGSVDVVFKAQERGRFYLNTSTELGNAEGNASATARIRNVFGGAETLEANLSMGTKTRRSFRASLEAPISPDLKTRGELTLYGLERDNTGFASSYETLRGLKAAVRNGTPRWGMHEVTYEAILRHVGGFTPTASIGIRECAGQTFKSAVSHSWTLDTRDDRITATRGHYTKILNELAGFGGDAAFYKSEAEAQISRPIFPGSTLAFAARTGFLWSLGKPVLFSDRFQAGGPISVRMFKANGLGPRDGSDSLGGDMYWSAGISLISDIPRKPHWPVKTHLFVNAGRLDNIDKSRSIADNITDALRRPSVSAGLGLIYRFDPVRVEVNFGVPLVANRSDGTRKGLQVGMGLEFL</sequence>
<dbReference type="EMBL" id="JASNQZ010000004">
    <property type="protein sequence ID" value="KAL0958293.1"/>
    <property type="molecule type" value="Genomic_DNA"/>
</dbReference>
<evidence type="ECO:0000256" key="4">
    <source>
        <dbReference type="ARBA" id="ARBA00022692"/>
    </source>
</evidence>
<dbReference type="PANTHER" id="PTHR12815:SF18">
    <property type="entry name" value="SORTING AND ASSEMBLY MACHINERY COMPONENT 50 HOMOLOG"/>
    <property type="match status" value="1"/>
</dbReference>
<dbReference type="PANTHER" id="PTHR12815">
    <property type="entry name" value="SORTING AND ASSEMBLY MACHINERY SAMM50 PROTEIN FAMILY MEMBER"/>
    <property type="match status" value="1"/>
</dbReference>
<evidence type="ECO:0000256" key="3">
    <source>
        <dbReference type="ARBA" id="ARBA00022452"/>
    </source>
</evidence>
<evidence type="ECO:0000256" key="1">
    <source>
        <dbReference type="ARBA" id="ARBA00004374"/>
    </source>
</evidence>